<keyword evidence="6" id="KW-1185">Reference proteome</keyword>
<organism evidence="5 6">
    <name type="scientific">Solanum tuberosum</name>
    <name type="common">Potato</name>
    <dbReference type="NCBI Taxonomy" id="4113"/>
    <lineage>
        <taxon>Eukaryota</taxon>
        <taxon>Viridiplantae</taxon>
        <taxon>Streptophyta</taxon>
        <taxon>Embryophyta</taxon>
        <taxon>Tracheophyta</taxon>
        <taxon>Spermatophyta</taxon>
        <taxon>Magnoliopsida</taxon>
        <taxon>eudicotyledons</taxon>
        <taxon>Gunneridae</taxon>
        <taxon>Pentapetalae</taxon>
        <taxon>asterids</taxon>
        <taxon>lamiids</taxon>
        <taxon>Solanales</taxon>
        <taxon>Solanaceae</taxon>
        <taxon>Solanoideae</taxon>
        <taxon>Solaneae</taxon>
        <taxon>Solanum</taxon>
    </lineage>
</organism>
<proteinExistence type="inferred from homology"/>
<dbReference type="PROSITE" id="PS51375">
    <property type="entry name" value="PPR"/>
    <property type="match status" value="1"/>
</dbReference>
<reference evidence="6" key="1">
    <citation type="journal article" date="2011" name="Nature">
        <title>Genome sequence and analysis of the tuber crop potato.</title>
        <authorList>
            <consortium name="The Potato Genome Sequencing Consortium"/>
        </authorList>
    </citation>
    <scope>NUCLEOTIDE SEQUENCE [LARGE SCALE GENOMIC DNA]</scope>
    <source>
        <strain evidence="6">cv. DM1-3 516 R44</strain>
    </source>
</reference>
<evidence type="ECO:0000256" key="4">
    <source>
        <dbReference type="SAM" id="SignalP"/>
    </source>
</evidence>
<evidence type="ECO:0000256" key="1">
    <source>
        <dbReference type="ARBA" id="ARBA00007626"/>
    </source>
</evidence>
<sequence>MLTSAVLCMRLLLLDCAKKASSILLKIYSIIVCSDGLHVNVRSYNAMINGLCREGLLDEAEDLMRKMEQNGLSPEDFACDFILQGFLKRDKLHEVFPLLQEMVDKGLS</sequence>
<keyword evidence="4" id="KW-0732">Signal</keyword>
<evidence type="ECO:0000256" key="3">
    <source>
        <dbReference type="PROSITE-ProRule" id="PRU00708"/>
    </source>
</evidence>
<dbReference type="Gene3D" id="1.25.40.10">
    <property type="entry name" value="Tetratricopeptide repeat domain"/>
    <property type="match status" value="1"/>
</dbReference>
<dbReference type="InterPro" id="IPR011990">
    <property type="entry name" value="TPR-like_helical_dom_sf"/>
</dbReference>
<name>M1A934_SOLTU</name>
<dbReference type="InterPro" id="IPR002885">
    <property type="entry name" value="PPR_rpt"/>
</dbReference>
<comment type="similarity">
    <text evidence="1">Belongs to the PPR family. P subfamily.</text>
</comment>
<keyword evidence="2" id="KW-0677">Repeat</keyword>
<evidence type="ECO:0000313" key="5">
    <source>
        <dbReference type="EnsemblPlants" id="PGSC0003DMT400017561"/>
    </source>
</evidence>
<dbReference type="Gramene" id="PGSC0003DMT400017561">
    <property type="protein sequence ID" value="PGSC0003DMT400017561"/>
    <property type="gene ID" value="PGSC0003DMG400006810"/>
</dbReference>
<dbReference type="Pfam" id="PF12854">
    <property type="entry name" value="PPR_1"/>
    <property type="match status" value="1"/>
</dbReference>
<accession>M1A934</accession>
<dbReference type="HOGENOM" id="CLU_2201669_0_0_1"/>
<reference evidence="5" key="2">
    <citation type="submission" date="2015-06" db="UniProtKB">
        <authorList>
            <consortium name="EnsemblPlants"/>
        </authorList>
    </citation>
    <scope>IDENTIFICATION</scope>
    <source>
        <strain evidence="5">DM1-3 516 R44</strain>
    </source>
</reference>
<dbReference type="ExpressionAtlas" id="M1A934">
    <property type="expression patterns" value="baseline"/>
</dbReference>
<dbReference type="AlphaFoldDB" id="M1A934"/>
<dbReference type="PANTHER" id="PTHR47941">
    <property type="entry name" value="PENTATRICOPEPTIDE REPEAT-CONTAINING PROTEIN 3, MITOCHONDRIAL"/>
    <property type="match status" value="1"/>
</dbReference>
<feature type="chain" id="PRO_5004011213" evidence="4">
    <location>
        <begin position="23"/>
        <end position="108"/>
    </location>
</feature>
<protein>
    <submittedName>
        <fullName evidence="5">Fertility restorer</fullName>
    </submittedName>
</protein>
<feature type="repeat" description="PPR" evidence="3">
    <location>
        <begin position="40"/>
        <end position="74"/>
    </location>
</feature>
<dbReference type="EnsemblPlants" id="PGSC0003DMT400017561">
    <property type="protein sequence ID" value="PGSC0003DMT400017561"/>
    <property type="gene ID" value="PGSC0003DMG400006810"/>
</dbReference>
<evidence type="ECO:0000256" key="2">
    <source>
        <dbReference type="ARBA" id="ARBA00022737"/>
    </source>
</evidence>
<dbReference type="Proteomes" id="UP000011115">
    <property type="component" value="Unassembled WGS sequence"/>
</dbReference>
<feature type="signal peptide" evidence="4">
    <location>
        <begin position="1"/>
        <end position="22"/>
    </location>
</feature>
<evidence type="ECO:0000313" key="6">
    <source>
        <dbReference type="Proteomes" id="UP000011115"/>
    </source>
</evidence>
<dbReference type="NCBIfam" id="TIGR00756">
    <property type="entry name" value="PPR"/>
    <property type="match status" value="1"/>
</dbReference>